<evidence type="ECO:0000313" key="3">
    <source>
        <dbReference type="Proteomes" id="UP000663888"/>
    </source>
</evidence>
<dbReference type="PANTHER" id="PTHR38846">
    <property type="entry name" value="C3H1-TYPE DOMAIN-CONTAINING PROTEIN"/>
    <property type="match status" value="1"/>
</dbReference>
<feature type="region of interest" description="Disordered" evidence="1">
    <location>
        <begin position="29"/>
        <end position="176"/>
    </location>
</feature>
<dbReference type="PANTHER" id="PTHR38846:SF1">
    <property type="entry name" value="C3H1-TYPE DOMAIN-CONTAINING PROTEIN"/>
    <property type="match status" value="1"/>
</dbReference>
<dbReference type="EMBL" id="CAJMWX010001505">
    <property type="protein sequence ID" value="CAE6492882.1"/>
    <property type="molecule type" value="Genomic_DNA"/>
</dbReference>
<comment type="caution">
    <text evidence="2">The sequence shown here is derived from an EMBL/GenBank/DDBJ whole genome shotgun (WGS) entry which is preliminary data.</text>
</comment>
<evidence type="ECO:0000256" key="1">
    <source>
        <dbReference type="SAM" id="MobiDB-lite"/>
    </source>
</evidence>
<sequence length="353" mass="38320">MRVHKKTQVNYSKVVIPCPNCGHGCEVSLAYSGQDADPSSSSESDVEVKPPAKKTKLVYTLSSSESSDDSDPSSKLTAPVSKPVSPKPPKPIAPASRAQPLSSSSSDSSDSDSDSVSDAPVAAATPTKQGPVALKLRGSSSSSSSDSSDSELGSESSSSDSDSDSDSGKLPKPLQQSSVSQFFSQFPSFKYDSSQPVMTEYLRMSRTRGFKSLSQKARQEAKLELKDALAEDFGQLYGYDVNDLGAWQSLCRVLRFEDIPDDLEECQQLVTATYVNIIDLINTVSTGAPVQHFDSEQELSEYTIRTQNFLSGKSKHAGSLLRFLLRKIFTPSDATRMNPEPLYALSKKRKRRN</sequence>
<feature type="compositionally biased region" description="Low complexity" evidence="1">
    <location>
        <begin position="138"/>
        <end position="160"/>
    </location>
</feature>
<proteinExistence type="predicted"/>
<name>A0A8H3H3Y1_9AGAM</name>
<protein>
    <submittedName>
        <fullName evidence="2">Uncharacterized protein</fullName>
    </submittedName>
</protein>
<gene>
    <name evidence="2" type="ORF">RDB_LOCUS142695</name>
</gene>
<accession>A0A8H3H3Y1</accession>
<evidence type="ECO:0000313" key="2">
    <source>
        <dbReference type="EMBL" id="CAE6492882.1"/>
    </source>
</evidence>
<dbReference type="Proteomes" id="UP000663888">
    <property type="component" value="Unassembled WGS sequence"/>
</dbReference>
<organism evidence="2 3">
    <name type="scientific">Rhizoctonia solani</name>
    <dbReference type="NCBI Taxonomy" id="456999"/>
    <lineage>
        <taxon>Eukaryota</taxon>
        <taxon>Fungi</taxon>
        <taxon>Dikarya</taxon>
        <taxon>Basidiomycota</taxon>
        <taxon>Agaricomycotina</taxon>
        <taxon>Agaricomycetes</taxon>
        <taxon>Cantharellales</taxon>
        <taxon>Ceratobasidiaceae</taxon>
        <taxon>Rhizoctonia</taxon>
    </lineage>
</organism>
<reference evidence="2" key="1">
    <citation type="submission" date="2021-01" db="EMBL/GenBank/DDBJ databases">
        <authorList>
            <person name="Kaushik A."/>
        </authorList>
    </citation>
    <scope>NUCLEOTIDE SEQUENCE</scope>
    <source>
        <strain evidence="2">AG4-R118</strain>
    </source>
</reference>
<dbReference type="AlphaFoldDB" id="A0A8H3H3Y1"/>